<dbReference type="Proteomes" id="UP001140091">
    <property type="component" value="Unassembled WGS sequence"/>
</dbReference>
<organism evidence="1 2">
    <name type="scientific">Candolleomyces eurysporus</name>
    <dbReference type="NCBI Taxonomy" id="2828524"/>
    <lineage>
        <taxon>Eukaryota</taxon>
        <taxon>Fungi</taxon>
        <taxon>Dikarya</taxon>
        <taxon>Basidiomycota</taxon>
        <taxon>Agaricomycotina</taxon>
        <taxon>Agaricomycetes</taxon>
        <taxon>Agaricomycetidae</taxon>
        <taxon>Agaricales</taxon>
        <taxon>Agaricineae</taxon>
        <taxon>Psathyrellaceae</taxon>
        <taxon>Candolleomyces</taxon>
    </lineage>
</organism>
<sequence>MLKLKNLYVWLPSITITNLYIPRWIANLAMSSAPTIAKPSVNRAFSSITLLDRLTRRRIQLGGSEYTTSNSDLPLYSVREQHPPPHYFNDISSVYMAPTDPLLSRLVKWNLG</sequence>
<accession>A0A9W8J5W1</accession>
<name>A0A9W8J5W1_9AGAR</name>
<dbReference type="AlphaFoldDB" id="A0A9W8J5W1"/>
<gene>
    <name evidence="1" type="ORF">H1R20_g10487</name>
</gene>
<keyword evidence="2" id="KW-1185">Reference proteome</keyword>
<dbReference type="EMBL" id="JANBPK010001052">
    <property type="protein sequence ID" value="KAJ2926608.1"/>
    <property type="molecule type" value="Genomic_DNA"/>
</dbReference>
<proteinExistence type="predicted"/>
<feature type="non-terminal residue" evidence="1">
    <location>
        <position position="1"/>
    </location>
</feature>
<reference evidence="1" key="1">
    <citation type="submission" date="2022-06" db="EMBL/GenBank/DDBJ databases">
        <title>Genome Sequence of Candolleomyces eurysporus.</title>
        <authorList>
            <person name="Buettner E."/>
        </authorList>
    </citation>
    <scope>NUCLEOTIDE SEQUENCE</scope>
    <source>
        <strain evidence="1">VTCC 930004</strain>
    </source>
</reference>
<evidence type="ECO:0000313" key="1">
    <source>
        <dbReference type="EMBL" id="KAJ2926608.1"/>
    </source>
</evidence>
<comment type="caution">
    <text evidence="1">The sequence shown here is derived from an EMBL/GenBank/DDBJ whole genome shotgun (WGS) entry which is preliminary data.</text>
</comment>
<protein>
    <submittedName>
        <fullName evidence="1">Uncharacterized protein</fullName>
    </submittedName>
</protein>
<evidence type="ECO:0000313" key="2">
    <source>
        <dbReference type="Proteomes" id="UP001140091"/>
    </source>
</evidence>